<protein>
    <submittedName>
        <fullName evidence="1">Uncharacterized protein</fullName>
    </submittedName>
</protein>
<evidence type="ECO:0000313" key="1">
    <source>
        <dbReference type="EMBL" id="KAK3767885.1"/>
    </source>
</evidence>
<dbReference type="AlphaFoldDB" id="A0AAE0ZEL2"/>
<dbReference type="EMBL" id="JAWDGP010004098">
    <property type="protein sequence ID" value="KAK3767885.1"/>
    <property type="molecule type" value="Genomic_DNA"/>
</dbReference>
<reference evidence="1" key="1">
    <citation type="journal article" date="2023" name="G3 (Bethesda)">
        <title>A reference genome for the long-term kleptoplast-retaining sea slug Elysia crispata morphotype clarki.</title>
        <authorList>
            <person name="Eastman K.E."/>
            <person name="Pendleton A.L."/>
            <person name="Shaikh M.A."/>
            <person name="Suttiyut T."/>
            <person name="Ogas R."/>
            <person name="Tomko P."/>
            <person name="Gavelis G."/>
            <person name="Widhalm J.R."/>
            <person name="Wisecaver J.H."/>
        </authorList>
    </citation>
    <scope>NUCLEOTIDE SEQUENCE</scope>
    <source>
        <strain evidence="1">ECLA1</strain>
    </source>
</reference>
<gene>
    <name evidence="1" type="ORF">RRG08_059214</name>
</gene>
<comment type="caution">
    <text evidence="1">The sequence shown here is derived from an EMBL/GenBank/DDBJ whole genome shotgun (WGS) entry which is preliminary data.</text>
</comment>
<dbReference type="Proteomes" id="UP001283361">
    <property type="component" value="Unassembled WGS sequence"/>
</dbReference>
<keyword evidence="2" id="KW-1185">Reference proteome</keyword>
<name>A0AAE0ZEL2_9GAST</name>
<evidence type="ECO:0000313" key="2">
    <source>
        <dbReference type="Proteomes" id="UP001283361"/>
    </source>
</evidence>
<organism evidence="1 2">
    <name type="scientific">Elysia crispata</name>
    <name type="common">lettuce slug</name>
    <dbReference type="NCBI Taxonomy" id="231223"/>
    <lineage>
        <taxon>Eukaryota</taxon>
        <taxon>Metazoa</taxon>
        <taxon>Spiralia</taxon>
        <taxon>Lophotrochozoa</taxon>
        <taxon>Mollusca</taxon>
        <taxon>Gastropoda</taxon>
        <taxon>Heterobranchia</taxon>
        <taxon>Euthyneura</taxon>
        <taxon>Panpulmonata</taxon>
        <taxon>Sacoglossa</taxon>
        <taxon>Placobranchoidea</taxon>
        <taxon>Plakobranchidae</taxon>
        <taxon>Elysia</taxon>
    </lineage>
</organism>
<proteinExistence type="predicted"/>
<accession>A0AAE0ZEL2</accession>
<sequence length="69" mass="7096">MLQKVLSSFVIQNGGAAGRDALLKATCRDGPGLVITSTHDLDTGRGASKGPPVLDGRVVNKALAPPRMV</sequence>